<dbReference type="InterPro" id="IPR016143">
    <property type="entry name" value="Citrate_synth-like_sm_a-sub"/>
</dbReference>
<dbReference type="SUPFAM" id="SSF48256">
    <property type="entry name" value="Citrate synthase"/>
    <property type="match status" value="1"/>
</dbReference>
<dbReference type="InterPro" id="IPR024176">
    <property type="entry name" value="Citrate_synthase_bac-typ"/>
</dbReference>
<dbReference type="PIRSF" id="PIRSF001369">
    <property type="entry name" value="Citrate_synth"/>
    <property type="match status" value="1"/>
</dbReference>
<dbReference type="InterPro" id="IPR016142">
    <property type="entry name" value="Citrate_synth-like_lrg_a-sub"/>
</dbReference>
<evidence type="ECO:0000256" key="6">
    <source>
        <dbReference type="NCBIfam" id="TIGR01798"/>
    </source>
</evidence>
<comment type="caution">
    <text evidence="11">The sequence shown here is derived from an EMBL/GenBank/DDBJ whole genome shotgun (WGS) entry which is preliminary data.</text>
</comment>
<evidence type="ECO:0000313" key="12">
    <source>
        <dbReference type="Proteomes" id="UP000023806"/>
    </source>
</evidence>
<dbReference type="Gene3D" id="1.10.580.10">
    <property type="entry name" value="Citrate Synthase, domain 1"/>
    <property type="match status" value="1"/>
</dbReference>
<comment type="similarity">
    <text evidence="2 7 10">Belongs to the citrate synthase family.</text>
</comment>
<dbReference type="Proteomes" id="UP000023806">
    <property type="component" value="Unassembled WGS sequence"/>
</dbReference>
<dbReference type="PANTHER" id="PTHR42871">
    <property type="entry name" value="CITRATE SYNTHASE"/>
    <property type="match status" value="1"/>
</dbReference>
<protein>
    <recommendedName>
        <fullName evidence="6 7">Citrate synthase</fullName>
    </recommendedName>
</protein>
<sequence>MEVMLMSKYATLKYADKNIEIELPVYSPSLGNDCIDVSSLVKHGIFTYDPGFMSTAACESKITYIDGGKGVLLHRGYPIEEWTQKSNYRTLCYALIYGELPTDEQVKSFRQEIINKMPVCEHVKAAIAAMPQHTHPMSSLIAGVNVLAAEHIHNGQKESQDEVAKNIVAKIATIAAMAYRHNHGKKFLEPKMEYGYAENFLYMMFADDESYKPDELHIKAMDTIFMLHADHEQNASTSTVRLSGSTGNSPYAAIIAGITALWGPAHGGANEAVLKMLSEIGSTENIDKYIAKAKDKDDPFRLMGFGHRVYKNTDPRATAMKKNCEEILAKLGHSDNPLLTVAKKLEEIALQDEFFIERKLFSNVDFYSGIILKAMGIPEDMFTAIFALARTSGWISQWIEMVNDPAQKIGRPRQLYTGATNRNF</sequence>
<dbReference type="PANTHER" id="PTHR42871:SF1">
    <property type="entry name" value="CITRATE SYNTHASE"/>
    <property type="match status" value="1"/>
</dbReference>
<dbReference type="Gene3D" id="1.10.230.10">
    <property type="entry name" value="Cytochrome P450-Terp, domain 2"/>
    <property type="match status" value="1"/>
</dbReference>
<dbReference type="GO" id="GO:0006099">
    <property type="term" value="P:tricarboxylic acid cycle"/>
    <property type="evidence" value="ECO:0007669"/>
    <property type="project" value="UniProtKB-UniRule"/>
</dbReference>
<dbReference type="GO" id="GO:0005737">
    <property type="term" value="C:cytoplasm"/>
    <property type="evidence" value="ECO:0007669"/>
    <property type="project" value="InterPro"/>
</dbReference>
<dbReference type="FunFam" id="1.10.230.10:FF:000002">
    <property type="entry name" value="Citrate synthase"/>
    <property type="match status" value="1"/>
</dbReference>
<feature type="active site" evidence="8">
    <location>
        <position position="365"/>
    </location>
</feature>
<evidence type="ECO:0000256" key="3">
    <source>
        <dbReference type="ARBA" id="ARBA00022532"/>
    </source>
</evidence>
<dbReference type="InterPro" id="IPR002020">
    <property type="entry name" value="Citrate_synthase"/>
</dbReference>
<dbReference type="EMBL" id="JIDS01000001">
    <property type="protein sequence ID" value="EZK41960.1"/>
    <property type="molecule type" value="Genomic_DNA"/>
</dbReference>
<accession>A0AAD3G7J3</accession>
<comment type="catalytic activity">
    <reaction evidence="5 9">
        <text>oxaloacetate + acetyl-CoA + H2O = citrate + CoA + H(+)</text>
        <dbReference type="Rhea" id="RHEA:16845"/>
        <dbReference type="ChEBI" id="CHEBI:15377"/>
        <dbReference type="ChEBI" id="CHEBI:15378"/>
        <dbReference type="ChEBI" id="CHEBI:16452"/>
        <dbReference type="ChEBI" id="CHEBI:16947"/>
        <dbReference type="ChEBI" id="CHEBI:57287"/>
        <dbReference type="ChEBI" id="CHEBI:57288"/>
        <dbReference type="EC" id="2.3.3.16"/>
    </reaction>
</comment>
<evidence type="ECO:0000256" key="5">
    <source>
        <dbReference type="ARBA" id="ARBA00049288"/>
    </source>
</evidence>
<evidence type="ECO:0000256" key="10">
    <source>
        <dbReference type="RuleBase" id="RU003406"/>
    </source>
</evidence>
<evidence type="ECO:0000313" key="11">
    <source>
        <dbReference type="EMBL" id="EZK41960.1"/>
    </source>
</evidence>
<dbReference type="CDD" id="cd06114">
    <property type="entry name" value="EcCS_like"/>
    <property type="match status" value="1"/>
</dbReference>
<dbReference type="GO" id="GO:0036440">
    <property type="term" value="F:citrate synthase activity"/>
    <property type="evidence" value="ECO:0007669"/>
    <property type="project" value="UniProtKB-EC"/>
</dbReference>
<dbReference type="AlphaFoldDB" id="A0AAD3G7J3"/>
<gene>
    <name evidence="11" type="ORF">P250_02143</name>
</gene>
<dbReference type="Pfam" id="PF00285">
    <property type="entry name" value="Citrate_synt"/>
    <property type="match status" value="1"/>
</dbReference>
<reference evidence="11 12" key="1">
    <citation type="submission" date="2014-03" db="EMBL/GenBank/DDBJ databases">
        <title>The Genome Sequence of Francisella tularensis subsp. tularensis str. SCHU S4 substr. FSC043.</title>
        <authorList>
            <consortium name="The Broad Institute Genomics Platform"/>
            <consortium name="The Broad Institute Genome Sequencing Center for Infectious Disease"/>
            <person name="Chapman S.B."/>
            <person name="Guina T."/>
            <person name="Gelhaus C."/>
            <person name="Comer J."/>
            <person name="Sellati T."/>
            <person name="Sjostedt A."/>
            <person name="Young S.K."/>
            <person name="Zeng Q."/>
            <person name="Gargeya S."/>
            <person name="Abouelleil A."/>
            <person name="Alvarado L."/>
            <person name="Chapman S.B."/>
            <person name="Gainer-Dewar J."/>
            <person name="Goldberg J."/>
            <person name="Griggs A."/>
            <person name="Gujja S."/>
            <person name="Hansen M."/>
            <person name="Howarth C."/>
            <person name="Imamovic A."/>
            <person name="Larimer J."/>
            <person name="Murphy C."/>
            <person name="Naylor J."/>
            <person name="Pearson M."/>
            <person name="Poon T.W."/>
            <person name="Priest M."/>
            <person name="Roberts A."/>
            <person name="Saif S."/>
            <person name="Shea T."/>
            <person name="Sykes S."/>
            <person name="Wortman J."/>
            <person name="Nusbaum C."/>
            <person name="Birren B."/>
        </authorList>
    </citation>
    <scope>NUCLEOTIDE SEQUENCE [LARGE SCALE GENOMIC DNA]</scope>
    <source>
        <strain evidence="11 12">Schu S4</strain>
    </source>
</reference>
<comment type="pathway">
    <text evidence="1 9">Carbohydrate metabolism; tricarboxylic acid cycle; isocitrate from oxaloacetate: step 1/2.</text>
</comment>
<evidence type="ECO:0000256" key="9">
    <source>
        <dbReference type="RuleBase" id="RU003370"/>
    </source>
</evidence>
<dbReference type="NCBIfam" id="NF004126">
    <property type="entry name" value="PRK05614.1"/>
    <property type="match status" value="1"/>
</dbReference>
<evidence type="ECO:0000256" key="8">
    <source>
        <dbReference type="PIRSR" id="PIRSR001369-1"/>
    </source>
</evidence>
<dbReference type="PROSITE" id="PS00480">
    <property type="entry name" value="CITRATE_SYNTHASE"/>
    <property type="match status" value="1"/>
</dbReference>
<evidence type="ECO:0000256" key="7">
    <source>
        <dbReference type="PIRNR" id="PIRNR001369"/>
    </source>
</evidence>
<dbReference type="NCBIfam" id="TIGR01798">
    <property type="entry name" value="cit_synth_I"/>
    <property type="match status" value="1"/>
</dbReference>
<dbReference type="PRINTS" id="PR00143">
    <property type="entry name" value="CITRTSNTHASE"/>
</dbReference>
<evidence type="ECO:0000256" key="1">
    <source>
        <dbReference type="ARBA" id="ARBA00004751"/>
    </source>
</evidence>
<keyword evidence="3 9" id="KW-0816">Tricarboxylic acid cycle</keyword>
<keyword evidence="4 7" id="KW-0808">Transferase</keyword>
<dbReference type="Gene3D" id="2.20.28.60">
    <property type="match status" value="1"/>
</dbReference>
<dbReference type="InterPro" id="IPR010953">
    <property type="entry name" value="Citrate_synthase_typ-I"/>
</dbReference>
<dbReference type="InterPro" id="IPR036969">
    <property type="entry name" value="Citrate_synthase_sf"/>
</dbReference>
<proteinExistence type="inferred from homology"/>
<dbReference type="SMR" id="A0AAD3G7J3"/>
<dbReference type="InterPro" id="IPR019810">
    <property type="entry name" value="Citrate_synthase_AS"/>
</dbReference>
<evidence type="ECO:0000256" key="2">
    <source>
        <dbReference type="ARBA" id="ARBA00010566"/>
    </source>
</evidence>
<organism evidence="11 12">
    <name type="scientific">Francisella tularensis subsp. tularensis str. SCHU S4 substr. FSC237</name>
    <dbReference type="NCBI Taxonomy" id="1341660"/>
    <lineage>
        <taxon>Bacteria</taxon>
        <taxon>Pseudomonadati</taxon>
        <taxon>Pseudomonadota</taxon>
        <taxon>Gammaproteobacteria</taxon>
        <taxon>Thiotrichales</taxon>
        <taxon>Francisellaceae</taxon>
        <taxon>Francisella</taxon>
    </lineage>
</organism>
<name>A0AAD3G7J3_FRATT</name>
<evidence type="ECO:0000256" key="4">
    <source>
        <dbReference type="ARBA" id="ARBA00022679"/>
    </source>
</evidence>
<feature type="active site" evidence="8">
    <location>
        <position position="307"/>
    </location>
</feature>